<gene>
    <name evidence="1" type="ORF">JK634_09710</name>
</gene>
<dbReference type="Pfam" id="PF12669">
    <property type="entry name" value="FeoB_associated"/>
    <property type="match status" value="1"/>
</dbReference>
<accession>A0A937FDZ4</accession>
<proteinExistence type="predicted"/>
<name>A0A937FDZ4_9CLOT</name>
<reference evidence="1" key="1">
    <citation type="submission" date="2021-01" db="EMBL/GenBank/DDBJ databases">
        <title>Genome public.</title>
        <authorList>
            <person name="Liu C."/>
            <person name="Sun Q."/>
        </authorList>
    </citation>
    <scope>NUCLEOTIDE SEQUENCE</scope>
    <source>
        <strain evidence="1">YIM B02565</strain>
    </source>
</reference>
<keyword evidence="2" id="KW-1185">Reference proteome</keyword>
<dbReference type="Proteomes" id="UP000623681">
    <property type="component" value="Unassembled WGS sequence"/>
</dbReference>
<evidence type="ECO:0000313" key="1">
    <source>
        <dbReference type="EMBL" id="MBL4932079.1"/>
    </source>
</evidence>
<dbReference type="AlphaFoldDB" id="A0A937FDZ4"/>
<evidence type="ECO:0000313" key="2">
    <source>
        <dbReference type="Proteomes" id="UP000623681"/>
    </source>
</evidence>
<protein>
    <submittedName>
        <fullName evidence="1">FeoB-associated Cys-rich membrane protein</fullName>
    </submittedName>
</protein>
<organism evidence="1 2">
    <name type="scientific">Clostridium paridis</name>
    <dbReference type="NCBI Taxonomy" id="2803863"/>
    <lineage>
        <taxon>Bacteria</taxon>
        <taxon>Bacillati</taxon>
        <taxon>Bacillota</taxon>
        <taxon>Clostridia</taxon>
        <taxon>Eubacteriales</taxon>
        <taxon>Clostridiaceae</taxon>
        <taxon>Clostridium</taxon>
    </lineage>
</organism>
<dbReference type="EMBL" id="JAESWA010000022">
    <property type="protein sequence ID" value="MBL4932079.1"/>
    <property type="molecule type" value="Genomic_DNA"/>
</dbReference>
<sequence>MKEILIAGVILAVAGYFIFKSLRKSSKGECNCGSCSSSCPKYEEDHGLKIKK</sequence>
<comment type="caution">
    <text evidence="1">The sequence shown here is derived from an EMBL/GenBank/DDBJ whole genome shotgun (WGS) entry which is preliminary data.</text>
</comment>
<dbReference type="RefSeq" id="WP_202767456.1">
    <property type="nucleotide sequence ID" value="NZ_JAESWA010000022.1"/>
</dbReference>